<evidence type="ECO:0000313" key="10">
    <source>
        <dbReference type="EMBL" id="TVU58390.1"/>
    </source>
</evidence>
<evidence type="ECO:0000313" key="11">
    <source>
        <dbReference type="Proteomes" id="UP000316500"/>
    </source>
</evidence>
<dbReference type="GO" id="GO:0046872">
    <property type="term" value="F:metal ion binding"/>
    <property type="evidence" value="ECO:0007669"/>
    <property type="project" value="UniProtKB-KW"/>
</dbReference>
<dbReference type="PANTHER" id="PTHR36447:SF2">
    <property type="entry name" value="BETA-GALACTOSIDASE YESZ"/>
    <property type="match status" value="1"/>
</dbReference>
<comment type="similarity">
    <text evidence="2">Belongs to the glycosyl hydrolase 42 family.</text>
</comment>
<dbReference type="InterPro" id="IPR003476">
    <property type="entry name" value="Glyco_hydro_42"/>
</dbReference>
<evidence type="ECO:0000256" key="4">
    <source>
        <dbReference type="ARBA" id="ARBA00022723"/>
    </source>
</evidence>
<dbReference type="EMBL" id="VNFK01000025">
    <property type="protein sequence ID" value="TVU58390.1"/>
    <property type="molecule type" value="Genomic_DNA"/>
</dbReference>
<comment type="catalytic activity">
    <reaction evidence="1">
        <text>Hydrolysis of terminal non-reducing beta-D-galactose residues in beta-D-galactosides.</text>
        <dbReference type="EC" id="3.2.1.23"/>
    </reaction>
</comment>
<feature type="domain" description="Beta-galactosidase trimerisation" evidence="9">
    <location>
        <begin position="383"/>
        <end position="585"/>
    </location>
</feature>
<dbReference type="InterPro" id="IPR013529">
    <property type="entry name" value="Glyco_hydro_42_N"/>
</dbReference>
<keyword evidence="7" id="KW-0326">Glycosidase</keyword>
<evidence type="ECO:0000256" key="2">
    <source>
        <dbReference type="ARBA" id="ARBA00005940"/>
    </source>
</evidence>
<dbReference type="SUPFAM" id="SSF51445">
    <property type="entry name" value="(Trans)glycosidases"/>
    <property type="match status" value="1"/>
</dbReference>
<dbReference type="InterPro" id="IPR013738">
    <property type="entry name" value="Beta_galactosidase_Trimer"/>
</dbReference>
<dbReference type="PANTHER" id="PTHR36447">
    <property type="entry name" value="BETA-GALACTOSIDASE GANA"/>
    <property type="match status" value="1"/>
</dbReference>
<dbReference type="Proteomes" id="UP000316500">
    <property type="component" value="Unassembled WGS sequence"/>
</dbReference>
<dbReference type="GO" id="GO:0004565">
    <property type="term" value="F:beta-galactosidase activity"/>
    <property type="evidence" value="ECO:0007669"/>
    <property type="project" value="UniProtKB-EC"/>
</dbReference>
<dbReference type="OrthoDB" id="9800974at2"/>
<comment type="caution">
    <text evidence="10">The sequence shown here is derived from an EMBL/GenBank/DDBJ whole genome shotgun (WGS) entry which is preliminary data.</text>
</comment>
<dbReference type="GO" id="GO:0009341">
    <property type="term" value="C:beta-galactosidase complex"/>
    <property type="evidence" value="ECO:0007669"/>
    <property type="project" value="InterPro"/>
</dbReference>
<dbReference type="SUPFAM" id="SSF52317">
    <property type="entry name" value="Class I glutamine amidotransferase-like"/>
    <property type="match status" value="1"/>
</dbReference>
<evidence type="ECO:0000256" key="5">
    <source>
        <dbReference type="ARBA" id="ARBA00022801"/>
    </source>
</evidence>
<dbReference type="InterPro" id="IPR029062">
    <property type="entry name" value="Class_I_gatase-like"/>
</dbReference>
<name>A0A558GNC2_PAENT</name>
<keyword evidence="4" id="KW-0479">Metal-binding</keyword>
<feature type="domain" description="Glycoside hydrolase family 42 N-terminal" evidence="8">
    <location>
        <begin position="7"/>
        <end position="371"/>
    </location>
</feature>
<evidence type="ECO:0000256" key="1">
    <source>
        <dbReference type="ARBA" id="ARBA00001412"/>
    </source>
</evidence>
<sequence>MYVGANYHPHDSNPKDWERDIALMVSAGIKVVRLGHLAWDSYEPENGKFNFEWFDHVMDLMHNAGIGVILDVAIRPAPLWLHRKHPTIDITDSNGSRLYPNTRYMVDVGDPSFREYALRFTDKLTFRYANHPALMAFGIDNEPGDGPYSYSESVRLRFAAWLQKKYGTLKDLNRAWASQRWSRRISDFDEIGLPRSGALSGAPERIIDFRRFVSDEINDLLFAVMAQVEQNAPGVLLTTNAWYYKEDGRYFDYAEIAYTGKMGRPGMGFYPGNSLADNDGLYEALLGLARIQFESPTPFWCTEFTTMTAVPGSVRKSAYASLIYGNQLVCGWTWQSMHGGEEQYLQGMLDWDGEPNRKYDEYRQIATEFAEIERFGFPYTPQARIALAFSFDSQLASASFPEKHDQQLQTCFSTVLERNLDQRVVDLSRSTLSDYEILIIPGAALIDEVSAGRIRRFVADGGTAIMTSYSAVVDPSGQVFDTPRPGLLADVFGVRLGSFQETEVLNELATGGTQGHDLDIVFGHLSIRTEAPRFDEVRPQGAAVVASISGLDRDYPVATVNEFGKGRAVYLGIPARRALFDAILDVEILKKDIPQGPEVPPGVLARRIDETHVLYVNLEGVNKSVTTDAPSWSILHNRGYADGFVLAPFDVDFIELNKTSDLAPEKP</sequence>
<evidence type="ECO:0000256" key="3">
    <source>
        <dbReference type="ARBA" id="ARBA00012756"/>
    </source>
</evidence>
<evidence type="ECO:0000256" key="6">
    <source>
        <dbReference type="ARBA" id="ARBA00022833"/>
    </source>
</evidence>
<evidence type="ECO:0000256" key="7">
    <source>
        <dbReference type="ARBA" id="ARBA00023295"/>
    </source>
</evidence>
<evidence type="ECO:0000259" key="9">
    <source>
        <dbReference type="Pfam" id="PF08532"/>
    </source>
</evidence>
<dbReference type="InterPro" id="IPR017853">
    <property type="entry name" value="GH"/>
</dbReference>
<dbReference type="Gene3D" id="3.40.50.880">
    <property type="match status" value="1"/>
</dbReference>
<protein>
    <recommendedName>
        <fullName evidence="3">beta-galactosidase</fullName>
        <ecNumber evidence="3">3.2.1.23</ecNumber>
    </recommendedName>
</protein>
<organism evidence="10 11">
    <name type="scientific">Paenarthrobacter nitroguajacolicus</name>
    <name type="common">Arthrobacter nitroguajacolicus</name>
    <dbReference type="NCBI Taxonomy" id="211146"/>
    <lineage>
        <taxon>Bacteria</taxon>
        <taxon>Bacillati</taxon>
        <taxon>Actinomycetota</taxon>
        <taxon>Actinomycetes</taxon>
        <taxon>Micrococcales</taxon>
        <taxon>Micrococcaceae</taxon>
        <taxon>Paenarthrobacter</taxon>
    </lineage>
</organism>
<evidence type="ECO:0000259" key="8">
    <source>
        <dbReference type="Pfam" id="PF02449"/>
    </source>
</evidence>
<keyword evidence="5 10" id="KW-0378">Hydrolase</keyword>
<dbReference type="EC" id="3.2.1.23" evidence="3"/>
<dbReference type="GO" id="GO:0005975">
    <property type="term" value="P:carbohydrate metabolic process"/>
    <property type="evidence" value="ECO:0007669"/>
    <property type="project" value="InterPro"/>
</dbReference>
<dbReference type="AlphaFoldDB" id="A0A558GNC2"/>
<keyword evidence="6" id="KW-0862">Zinc</keyword>
<dbReference type="Pfam" id="PF02449">
    <property type="entry name" value="Glyco_hydro_42"/>
    <property type="match status" value="1"/>
</dbReference>
<dbReference type="CDD" id="cd03143">
    <property type="entry name" value="A4_beta-galactosidase_middle_domain"/>
    <property type="match status" value="1"/>
</dbReference>
<dbReference type="Pfam" id="PF08532">
    <property type="entry name" value="Glyco_hydro_42M"/>
    <property type="match status" value="1"/>
</dbReference>
<proteinExistence type="inferred from homology"/>
<dbReference type="Gene3D" id="3.20.20.80">
    <property type="entry name" value="Glycosidases"/>
    <property type="match status" value="1"/>
</dbReference>
<gene>
    <name evidence="10" type="ORF">FQP90_21580</name>
</gene>
<reference evidence="10 11" key="1">
    <citation type="submission" date="2019-07" db="EMBL/GenBank/DDBJ databases">
        <title>Diversity of Bacteria from Kongsfjorden, Arctic.</title>
        <authorList>
            <person name="Yu Y."/>
        </authorList>
    </citation>
    <scope>NUCLEOTIDE SEQUENCE [LARGE SCALE GENOMIC DNA]</scope>
    <source>
        <strain evidence="10 11">SM1928</strain>
    </source>
</reference>
<accession>A0A558GNC2</accession>